<comment type="caution">
    <text evidence="2">The sequence shown here is derived from an EMBL/GenBank/DDBJ whole genome shotgun (WGS) entry which is preliminary data.</text>
</comment>
<dbReference type="OrthoDB" id="5138636at2759"/>
<reference evidence="2" key="1">
    <citation type="submission" date="2021-10" db="EMBL/GenBank/DDBJ databases">
        <authorList>
            <person name="Piombo E."/>
        </authorList>
    </citation>
    <scope>NUCLEOTIDE SEQUENCE</scope>
</reference>
<proteinExistence type="predicted"/>
<gene>
    <name evidence="2" type="ORF">CBYS24578_00014064</name>
</gene>
<organism evidence="2 3">
    <name type="scientific">Clonostachys byssicola</name>
    <dbReference type="NCBI Taxonomy" id="160290"/>
    <lineage>
        <taxon>Eukaryota</taxon>
        <taxon>Fungi</taxon>
        <taxon>Dikarya</taxon>
        <taxon>Ascomycota</taxon>
        <taxon>Pezizomycotina</taxon>
        <taxon>Sordariomycetes</taxon>
        <taxon>Hypocreomycetidae</taxon>
        <taxon>Hypocreales</taxon>
        <taxon>Bionectriaceae</taxon>
        <taxon>Clonostachys</taxon>
    </lineage>
</organism>
<evidence type="ECO:0000313" key="3">
    <source>
        <dbReference type="Proteomes" id="UP000754883"/>
    </source>
</evidence>
<feature type="signal peptide" evidence="1">
    <location>
        <begin position="1"/>
        <end position="25"/>
    </location>
</feature>
<evidence type="ECO:0000256" key="1">
    <source>
        <dbReference type="SAM" id="SignalP"/>
    </source>
</evidence>
<dbReference type="AlphaFoldDB" id="A0A9N9U3I2"/>
<accession>A0A9N9U3I2</accession>
<sequence length="114" mass="11792">MLFTSLAANALLACAALLPSAMADAEEVSNAGPLDITVKFNNNERCTAPGPARDYSNGACIPLGAAAKAVDIIDRKGSCKLVSYTGGACSGNGRNLDNNGCWTLRGRKSIKVRC</sequence>
<keyword evidence="1" id="KW-0732">Signal</keyword>
<protein>
    <submittedName>
        <fullName evidence="2">Uncharacterized protein</fullName>
    </submittedName>
</protein>
<evidence type="ECO:0000313" key="2">
    <source>
        <dbReference type="EMBL" id="CAG9976126.1"/>
    </source>
</evidence>
<dbReference type="EMBL" id="CABFNO020001273">
    <property type="protein sequence ID" value="CAG9976126.1"/>
    <property type="molecule type" value="Genomic_DNA"/>
</dbReference>
<dbReference type="Proteomes" id="UP000754883">
    <property type="component" value="Unassembled WGS sequence"/>
</dbReference>
<feature type="chain" id="PRO_5040279409" evidence="1">
    <location>
        <begin position="26"/>
        <end position="114"/>
    </location>
</feature>
<name>A0A9N9U3I2_9HYPO</name>
<keyword evidence="3" id="KW-1185">Reference proteome</keyword>